<dbReference type="Proteomes" id="UP000001819">
    <property type="component" value="Chromosome 4"/>
</dbReference>
<evidence type="ECO:0000256" key="1">
    <source>
        <dbReference type="SAM" id="MobiDB-lite"/>
    </source>
</evidence>
<dbReference type="KEGG" id="dpo:26532870"/>
<evidence type="ECO:0000313" key="3">
    <source>
        <dbReference type="RefSeq" id="XP_015036506.2"/>
    </source>
</evidence>
<accession>A0A6I8V990</accession>
<gene>
    <name evidence="3" type="primary">LOC26532870</name>
</gene>
<organism evidence="2 3">
    <name type="scientific">Drosophila pseudoobscura pseudoobscura</name>
    <name type="common">Fruit fly</name>
    <dbReference type="NCBI Taxonomy" id="46245"/>
    <lineage>
        <taxon>Eukaryota</taxon>
        <taxon>Metazoa</taxon>
        <taxon>Ecdysozoa</taxon>
        <taxon>Arthropoda</taxon>
        <taxon>Hexapoda</taxon>
        <taxon>Insecta</taxon>
        <taxon>Pterygota</taxon>
        <taxon>Neoptera</taxon>
        <taxon>Endopterygota</taxon>
        <taxon>Diptera</taxon>
        <taxon>Brachycera</taxon>
        <taxon>Muscomorpha</taxon>
        <taxon>Ephydroidea</taxon>
        <taxon>Drosophilidae</taxon>
        <taxon>Drosophila</taxon>
        <taxon>Sophophora</taxon>
    </lineage>
</organism>
<dbReference type="RefSeq" id="XP_015036506.2">
    <property type="nucleotide sequence ID" value="XM_015181020.2"/>
</dbReference>
<reference evidence="3" key="1">
    <citation type="submission" date="2025-08" db="UniProtKB">
        <authorList>
            <consortium name="RefSeq"/>
        </authorList>
    </citation>
    <scope>IDENTIFICATION</scope>
    <source>
        <strain evidence="3">MV-25-SWS-2005</strain>
        <tissue evidence="3">Whole body</tissue>
    </source>
</reference>
<feature type="region of interest" description="Disordered" evidence="1">
    <location>
        <begin position="118"/>
        <end position="148"/>
    </location>
</feature>
<dbReference type="AlphaFoldDB" id="A0A6I8V990"/>
<sequence length="148" mass="16225">MTVCLASHAVFSAGDSAVTPRPVRKSKGCSPGWTVAHTGCPSACHSHDAASVLLSRASRPLQQRPVIDGGIVGSRRREIMSTIPTLIRRRLKHWASASRRMTYVLYALTETESYPISHRQTEPCPALPRPIQHRQSPIPARQNRTPAG</sequence>
<name>A0A6I8V990_DROPS</name>
<evidence type="ECO:0000313" key="2">
    <source>
        <dbReference type="Proteomes" id="UP000001819"/>
    </source>
</evidence>
<proteinExistence type="predicted"/>
<protein>
    <submittedName>
        <fullName evidence="3">Uncharacterized protein</fullName>
    </submittedName>
</protein>
<dbReference type="InParanoid" id="A0A6I8V990"/>
<keyword evidence="2" id="KW-1185">Reference proteome</keyword>
<dbReference type="ExpressionAtlas" id="A0A6I8V990">
    <property type="expression patterns" value="baseline"/>
</dbReference>